<dbReference type="EMBL" id="MTYJ01000245">
    <property type="protein sequence ID" value="OWA51953.1"/>
    <property type="molecule type" value="Genomic_DNA"/>
</dbReference>
<dbReference type="InterPro" id="IPR045263">
    <property type="entry name" value="GLUT"/>
</dbReference>
<keyword evidence="5 7" id="KW-0472">Membrane</keyword>
<feature type="domain" description="Major facilitator superfamily (MFS) profile" evidence="8">
    <location>
        <begin position="21"/>
        <end position="499"/>
    </location>
</feature>
<dbReference type="InterPro" id="IPR020846">
    <property type="entry name" value="MFS_dom"/>
</dbReference>
<dbReference type="InterPro" id="IPR003663">
    <property type="entry name" value="Sugar/inositol_transpt"/>
</dbReference>
<evidence type="ECO:0000256" key="2">
    <source>
        <dbReference type="ARBA" id="ARBA00022448"/>
    </source>
</evidence>
<keyword evidence="9" id="KW-0762">Sugar transport</keyword>
<dbReference type="InterPro" id="IPR005828">
    <property type="entry name" value="MFS_sugar_transport-like"/>
</dbReference>
<comment type="subcellular location">
    <subcellularLocation>
        <location evidence="1">Membrane</location>
        <topology evidence="1">Multi-pass membrane protein</topology>
    </subcellularLocation>
</comment>
<dbReference type="GO" id="GO:0016020">
    <property type="term" value="C:membrane"/>
    <property type="evidence" value="ECO:0007669"/>
    <property type="project" value="UniProtKB-SubCell"/>
</dbReference>
<sequence length="516" mass="56448">MKRLPSWYRNDGLTVNLLFLVSVVTFGTWFPLAYNIVALNGPQLVVVTWIRSVGCSRISNTSSIFTDVNETHSQWQLWCSEFIAESGDEVGEMLAENHTLNAVWALTSALFSLGGLISALTSGPLIHRYGLKISILINAAILVGGTGVCCLSPVAHSFEMLIVGRIIVGFAVGSGCVLTPMYTAELTPVALRGALGTLPTTMFVLGMIAATVMGLPFVLGNSWGWPILLTLHLLPVGLMCVVLPFCPESPRHLFLRRGEKVAAEQALVWLRGTTDVQEELAVIQEEAEKDSTRDRVSIVGLLRSPFLRSTLWLAAVPMTALHFSGYSCLSFYSTAIFSAAGLTRLNSIYASLGLWCIFLLVNLVSLTLVDRSGRRILLLISHAGTLIGLCFLVLTMALTRHQGYEWTKYGSVASIFFFIVSHGVALFSVPWILGAELFTQEARAAAMTLISVVCWVTELMATLIFPLIIAAAQEYTFIIFIGFVALTGLFTYWKVPETKGKTIKQIQDLLRPPNCK</sequence>
<evidence type="ECO:0000256" key="7">
    <source>
        <dbReference type="SAM" id="Phobius"/>
    </source>
</evidence>
<dbReference type="PANTHER" id="PTHR23503">
    <property type="entry name" value="SOLUTE CARRIER FAMILY 2"/>
    <property type="match status" value="1"/>
</dbReference>
<feature type="transmembrane region" description="Helical" evidence="7">
    <location>
        <begin position="311"/>
        <end position="336"/>
    </location>
</feature>
<feature type="transmembrane region" description="Helical" evidence="7">
    <location>
        <begin position="12"/>
        <end position="34"/>
    </location>
</feature>
<dbReference type="GO" id="GO:0015149">
    <property type="term" value="F:hexose transmembrane transporter activity"/>
    <property type="evidence" value="ECO:0007669"/>
    <property type="project" value="TreeGrafter"/>
</dbReference>
<keyword evidence="4 7" id="KW-1133">Transmembrane helix</keyword>
<evidence type="ECO:0000313" key="10">
    <source>
        <dbReference type="Proteomes" id="UP000192578"/>
    </source>
</evidence>
<feature type="transmembrane region" description="Helical" evidence="7">
    <location>
        <begin position="445"/>
        <end position="469"/>
    </location>
</feature>
<proteinExistence type="inferred from homology"/>
<feature type="transmembrane region" description="Helical" evidence="7">
    <location>
        <begin position="376"/>
        <end position="397"/>
    </location>
</feature>
<dbReference type="OrthoDB" id="4142200at2759"/>
<evidence type="ECO:0000256" key="1">
    <source>
        <dbReference type="ARBA" id="ARBA00004141"/>
    </source>
</evidence>
<feature type="transmembrane region" description="Helical" evidence="7">
    <location>
        <begin position="348"/>
        <end position="369"/>
    </location>
</feature>
<feature type="transmembrane region" description="Helical" evidence="7">
    <location>
        <begin position="194"/>
        <end position="219"/>
    </location>
</feature>
<comment type="caution">
    <text evidence="9">The sequence shown here is derived from an EMBL/GenBank/DDBJ whole genome shotgun (WGS) entry which is preliminary data.</text>
</comment>
<dbReference type="InterPro" id="IPR005829">
    <property type="entry name" value="Sugar_transporter_CS"/>
</dbReference>
<dbReference type="PROSITE" id="PS00217">
    <property type="entry name" value="SUGAR_TRANSPORT_2"/>
    <property type="match status" value="1"/>
</dbReference>
<dbReference type="Pfam" id="PF00083">
    <property type="entry name" value="Sugar_tr"/>
    <property type="match status" value="1"/>
</dbReference>
<evidence type="ECO:0000313" key="9">
    <source>
        <dbReference type="EMBL" id="OWA51953.1"/>
    </source>
</evidence>
<name>A0A9X6NFU5_HYPEX</name>
<feature type="transmembrane region" description="Helical" evidence="7">
    <location>
        <begin position="475"/>
        <end position="495"/>
    </location>
</feature>
<organism evidence="9 10">
    <name type="scientific">Hypsibius exemplaris</name>
    <name type="common">Freshwater tardigrade</name>
    <dbReference type="NCBI Taxonomy" id="2072580"/>
    <lineage>
        <taxon>Eukaryota</taxon>
        <taxon>Metazoa</taxon>
        <taxon>Ecdysozoa</taxon>
        <taxon>Tardigrada</taxon>
        <taxon>Eutardigrada</taxon>
        <taxon>Parachela</taxon>
        <taxon>Hypsibioidea</taxon>
        <taxon>Hypsibiidae</taxon>
        <taxon>Hypsibius</taxon>
    </lineage>
</organism>
<dbReference type="PROSITE" id="PS50850">
    <property type="entry name" value="MFS"/>
    <property type="match status" value="1"/>
</dbReference>
<evidence type="ECO:0000256" key="3">
    <source>
        <dbReference type="ARBA" id="ARBA00022692"/>
    </source>
</evidence>
<dbReference type="SUPFAM" id="SSF103473">
    <property type="entry name" value="MFS general substrate transporter"/>
    <property type="match status" value="1"/>
</dbReference>
<gene>
    <name evidence="9" type="ORF">BV898_16412</name>
</gene>
<dbReference type="Proteomes" id="UP000192578">
    <property type="component" value="Unassembled WGS sequence"/>
</dbReference>
<evidence type="ECO:0000256" key="5">
    <source>
        <dbReference type="ARBA" id="ARBA00023136"/>
    </source>
</evidence>
<comment type="similarity">
    <text evidence="6">Belongs to the major facilitator superfamily. Sugar transporter (TC 2.A.1.1) family.</text>
</comment>
<feature type="transmembrane region" description="Helical" evidence="7">
    <location>
        <begin position="409"/>
        <end position="433"/>
    </location>
</feature>
<feature type="transmembrane region" description="Helical" evidence="7">
    <location>
        <begin position="133"/>
        <end position="155"/>
    </location>
</feature>
<dbReference type="PRINTS" id="PR00171">
    <property type="entry name" value="SUGRTRNSPORT"/>
</dbReference>
<reference evidence="10" key="1">
    <citation type="submission" date="2017-01" db="EMBL/GenBank/DDBJ databases">
        <title>Comparative genomics of anhydrobiosis in the tardigrade Hypsibius dujardini.</title>
        <authorList>
            <person name="Yoshida Y."/>
            <person name="Koutsovoulos G."/>
            <person name="Laetsch D."/>
            <person name="Stevens L."/>
            <person name="Kumar S."/>
            <person name="Horikawa D."/>
            <person name="Ishino K."/>
            <person name="Komine S."/>
            <person name="Tomita M."/>
            <person name="Blaxter M."/>
            <person name="Arakawa K."/>
        </authorList>
    </citation>
    <scope>NUCLEOTIDE SEQUENCE [LARGE SCALE GENOMIC DNA]</scope>
    <source>
        <strain evidence="10">Z151</strain>
    </source>
</reference>
<keyword evidence="10" id="KW-1185">Reference proteome</keyword>
<dbReference type="Gene3D" id="1.20.1250.20">
    <property type="entry name" value="MFS general substrate transporter like domains"/>
    <property type="match status" value="1"/>
</dbReference>
<keyword evidence="2 6" id="KW-0813">Transport</keyword>
<feature type="transmembrane region" description="Helical" evidence="7">
    <location>
        <begin position="225"/>
        <end position="246"/>
    </location>
</feature>
<evidence type="ECO:0000256" key="4">
    <source>
        <dbReference type="ARBA" id="ARBA00022989"/>
    </source>
</evidence>
<keyword evidence="3 7" id="KW-0812">Transmembrane</keyword>
<evidence type="ECO:0000259" key="8">
    <source>
        <dbReference type="PROSITE" id="PS50850"/>
    </source>
</evidence>
<protein>
    <submittedName>
        <fullName evidence="9">Solute carrier family 2, facilitated glucose transporter member 1</fullName>
    </submittedName>
</protein>
<accession>A0A9X6NFU5</accession>
<feature type="transmembrane region" description="Helical" evidence="7">
    <location>
        <begin position="102"/>
        <end position="121"/>
    </location>
</feature>
<feature type="transmembrane region" description="Helical" evidence="7">
    <location>
        <begin position="161"/>
        <end position="182"/>
    </location>
</feature>
<dbReference type="AlphaFoldDB" id="A0A9X6NFU5"/>
<dbReference type="InterPro" id="IPR036259">
    <property type="entry name" value="MFS_trans_sf"/>
</dbReference>
<dbReference type="PANTHER" id="PTHR23503:SF8">
    <property type="entry name" value="FACILITATED GLUCOSE TRANSPORTER PROTEIN 1"/>
    <property type="match status" value="1"/>
</dbReference>
<evidence type="ECO:0000256" key="6">
    <source>
        <dbReference type="RuleBase" id="RU003346"/>
    </source>
</evidence>
<dbReference type="NCBIfam" id="TIGR00879">
    <property type="entry name" value="SP"/>
    <property type="match status" value="1"/>
</dbReference>